<organism evidence="4 6">
    <name type="scientific">Enterococcus gallinarum</name>
    <dbReference type="NCBI Taxonomy" id="1353"/>
    <lineage>
        <taxon>Bacteria</taxon>
        <taxon>Bacillati</taxon>
        <taxon>Bacillota</taxon>
        <taxon>Bacilli</taxon>
        <taxon>Lactobacillales</taxon>
        <taxon>Enterococcaceae</taxon>
        <taxon>Enterococcus</taxon>
    </lineage>
</organism>
<dbReference type="Proteomes" id="UP001183682">
    <property type="component" value="Unassembled WGS sequence"/>
</dbReference>
<evidence type="ECO:0000313" key="3">
    <source>
        <dbReference type="EMBL" id="MDT2690618.1"/>
    </source>
</evidence>
<gene>
    <name evidence="5" type="ORF">EGM181_02115</name>
    <name evidence="4" type="ORF">GTI89_06760</name>
    <name evidence="1" type="ORF">HWH42_04570</name>
    <name evidence="3" type="ORF">P7E30_10430</name>
    <name evidence="2" type="ORF">QRX88_10840</name>
</gene>
<dbReference type="AlphaFoldDB" id="A0A1V8Z4K2"/>
<evidence type="ECO:0000313" key="9">
    <source>
        <dbReference type="Proteomes" id="UP001241571"/>
    </source>
</evidence>
<reference evidence="4 6" key="1">
    <citation type="submission" date="2019-04" db="EMBL/GenBank/DDBJ databases">
        <title>Step-wise assembly of the neonatal virome modulated by breast feeding.</title>
        <authorList>
            <person name="Liang G."/>
            <person name="Bushman F."/>
        </authorList>
    </citation>
    <scope>NUCLEOTIDE SEQUENCE [LARGE SCALE GENOMIC DNA]</scope>
    <source>
        <strain evidence="4 6">E3404</strain>
    </source>
</reference>
<dbReference type="GeneID" id="93222323"/>
<evidence type="ECO:0000313" key="1">
    <source>
        <dbReference type="EMBL" id="MBA0971875.1"/>
    </source>
</evidence>
<evidence type="ECO:0000313" key="2">
    <source>
        <dbReference type="EMBL" id="MDL4936210.1"/>
    </source>
</evidence>
<dbReference type="Proteomes" id="UP001241571">
    <property type="component" value="Unassembled WGS sequence"/>
</dbReference>
<dbReference type="EMBL" id="JASUBT010000007">
    <property type="protein sequence ID" value="MDL4936210.1"/>
    <property type="molecule type" value="Genomic_DNA"/>
</dbReference>
<dbReference type="EMBL" id="WVTI01000004">
    <property type="protein sequence ID" value="MXS25753.1"/>
    <property type="molecule type" value="Genomic_DNA"/>
</dbReference>
<reference evidence="5 7" key="2">
    <citation type="submission" date="2020-03" db="EMBL/GenBank/DDBJ databases">
        <title>Characterization of ganglioside-mimicking enterococci.</title>
        <authorList>
            <person name="Patry R.T."/>
            <person name="Nothaft H."/>
            <person name="Bridger R."/>
            <person name="Shajahan A."/>
            <person name="Huynh S."/>
            <person name="Sanchez S."/>
            <person name="Azadi P."/>
            <person name="Cooper K."/>
            <person name="Miller W.G."/>
            <person name="Parker C.T."/>
            <person name="Wells L."/>
            <person name="Szymanski C.M."/>
        </authorList>
    </citation>
    <scope>NUCLEOTIDE SEQUENCE [LARGE SCALE GENOMIC DNA]</scope>
    <source>
        <strain evidence="5 7">EGM181</strain>
    </source>
</reference>
<dbReference type="EMBL" id="CP050485">
    <property type="protein sequence ID" value="QOG26142.1"/>
    <property type="molecule type" value="Genomic_DNA"/>
</dbReference>
<dbReference type="RefSeq" id="WP_003128588.1">
    <property type="nucleotide sequence ID" value="NZ_CAAKOE010000040.1"/>
</dbReference>
<evidence type="ECO:0000313" key="6">
    <source>
        <dbReference type="Proteomes" id="UP000439965"/>
    </source>
</evidence>
<accession>A0A1V8Z4K2</accession>
<dbReference type="EMBL" id="JABXJK010000013">
    <property type="protein sequence ID" value="MBA0971875.1"/>
    <property type="molecule type" value="Genomic_DNA"/>
</dbReference>
<evidence type="ECO:0000313" key="5">
    <source>
        <dbReference type="EMBL" id="QOG26142.1"/>
    </source>
</evidence>
<dbReference type="Proteomes" id="UP000571857">
    <property type="component" value="Unassembled WGS sequence"/>
</dbReference>
<dbReference type="Proteomes" id="UP000439965">
    <property type="component" value="Unassembled WGS sequence"/>
</dbReference>
<name>A0A1V8Z4K2_ENTGA</name>
<sequence length="142" mass="16354">MRPNLGFYVQTINDLVKETEKIGETMNPNYEEIRQALDKKKESELSPERLETIEASFKKGTDKYRLMLEQISKLRPPATVMGIHKKFERAYTKYVAGCEEMILSIADGVDREAFDASEKKQDEATDEISFAIQRMTALLLKK</sequence>
<evidence type="ECO:0000313" key="7">
    <source>
        <dbReference type="Proteomes" id="UP000516696"/>
    </source>
</evidence>
<proteinExistence type="predicted"/>
<reference evidence="1 8" key="3">
    <citation type="submission" date="2020-06" db="EMBL/GenBank/DDBJ databases">
        <title>Crossreactivity between MHC class I-restricted antigens from cancer cells and an enterococcal bacteriophage.</title>
        <authorList>
            <person name="Fluckiger A."/>
            <person name="Daillere R."/>
            <person name="Sassi M."/>
            <person name="Cattoir V."/>
            <person name="Kroemer G."/>
            <person name="Zitvogel L."/>
        </authorList>
    </citation>
    <scope>NUCLEOTIDE SEQUENCE [LARGE SCALE GENOMIC DNA]</scope>
    <source>
        <strain evidence="1 8">EG4</strain>
    </source>
</reference>
<dbReference type="EMBL" id="JARPZN010000006">
    <property type="protein sequence ID" value="MDT2690618.1"/>
    <property type="molecule type" value="Genomic_DNA"/>
</dbReference>
<dbReference type="Proteomes" id="UP000516696">
    <property type="component" value="Chromosome"/>
</dbReference>
<protein>
    <submittedName>
        <fullName evidence="4">Uncharacterized protein</fullName>
    </submittedName>
</protein>
<reference evidence="3" key="4">
    <citation type="submission" date="2023-03" db="EMBL/GenBank/DDBJ databases">
        <authorList>
            <person name="Shen W."/>
            <person name="Cai J."/>
        </authorList>
    </citation>
    <scope>NUCLEOTIDE SEQUENCE</scope>
    <source>
        <strain evidence="3">K69-2</strain>
    </source>
</reference>
<evidence type="ECO:0000313" key="4">
    <source>
        <dbReference type="EMBL" id="MXS25753.1"/>
    </source>
</evidence>
<evidence type="ECO:0000313" key="8">
    <source>
        <dbReference type="Proteomes" id="UP000571857"/>
    </source>
</evidence>
<reference evidence="2 9" key="5">
    <citation type="submission" date="2023-06" db="EMBL/GenBank/DDBJ databases">
        <title>Acute promotion of culturable opportunistic pathogens and persistent increase of antibiotic resistance following antibiotic exposure in mouse gut microbiota.</title>
        <authorList>
            <person name="Li L."/>
            <person name="Wang B."/>
            <person name="Sun Y."/>
            <person name="Wang M."/>
            <person name="Xu H."/>
        </authorList>
    </citation>
    <scope>NUCLEOTIDE SEQUENCE [LARGE SCALE GENOMIC DNA]</scope>
    <source>
        <strain evidence="2 9">CRI2_2</strain>
    </source>
</reference>